<dbReference type="Proteomes" id="UP000887564">
    <property type="component" value="Unplaced"/>
</dbReference>
<name>A0A914RTU3_PAREQ</name>
<dbReference type="AlphaFoldDB" id="A0A914RTU3"/>
<organism evidence="2 3">
    <name type="scientific">Parascaris equorum</name>
    <name type="common">Equine roundworm</name>
    <dbReference type="NCBI Taxonomy" id="6256"/>
    <lineage>
        <taxon>Eukaryota</taxon>
        <taxon>Metazoa</taxon>
        <taxon>Ecdysozoa</taxon>
        <taxon>Nematoda</taxon>
        <taxon>Chromadorea</taxon>
        <taxon>Rhabditida</taxon>
        <taxon>Spirurina</taxon>
        <taxon>Ascaridomorpha</taxon>
        <taxon>Ascaridoidea</taxon>
        <taxon>Ascarididae</taxon>
        <taxon>Parascaris</taxon>
    </lineage>
</organism>
<evidence type="ECO:0000256" key="1">
    <source>
        <dbReference type="SAM" id="MobiDB-lite"/>
    </source>
</evidence>
<evidence type="ECO:0000313" key="3">
    <source>
        <dbReference type="WBParaSite" id="PEQ_0000539401-mRNA-1"/>
    </source>
</evidence>
<keyword evidence="2" id="KW-1185">Reference proteome</keyword>
<reference evidence="3" key="1">
    <citation type="submission" date="2022-11" db="UniProtKB">
        <authorList>
            <consortium name="WormBaseParasite"/>
        </authorList>
    </citation>
    <scope>IDENTIFICATION</scope>
</reference>
<sequence>MYERDSKAKYFGEESSKGSSGERERNIRWWYDWNNMDNIYNTEWLLLLALLVHVIMVPCTKVEESFNVQAIHDLLYHNFNVSAYDHHDFPGVVPRTFTGPIVL</sequence>
<evidence type="ECO:0000313" key="2">
    <source>
        <dbReference type="Proteomes" id="UP000887564"/>
    </source>
</evidence>
<dbReference type="WBParaSite" id="PEQ_0000539401-mRNA-1">
    <property type="protein sequence ID" value="PEQ_0000539401-mRNA-1"/>
    <property type="gene ID" value="PEQ_0000539401"/>
</dbReference>
<protein>
    <submittedName>
        <fullName evidence="3">Mannosyltransferase</fullName>
    </submittedName>
</protein>
<accession>A0A914RTU3</accession>
<feature type="region of interest" description="Disordered" evidence="1">
    <location>
        <begin position="1"/>
        <end position="23"/>
    </location>
</feature>
<proteinExistence type="predicted"/>